<dbReference type="Proteomes" id="UP000665043">
    <property type="component" value="Chromosome"/>
</dbReference>
<dbReference type="EMBL" id="CP046956">
    <property type="protein sequence ID" value="QTN00530.1"/>
    <property type="molecule type" value="Genomic_DNA"/>
</dbReference>
<gene>
    <name evidence="2" type="ORF">ERJ70_15235</name>
</gene>
<evidence type="ECO:0000259" key="1">
    <source>
        <dbReference type="Pfam" id="PF01869"/>
    </source>
</evidence>
<keyword evidence="3" id="KW-1185">Reference proteome</keyword>
<dbReference type="InterPro" id="IPR002731">
    <property type="entry name" value="ATPase_BadF"/>
</dbReference>
<evidence type="ECO:0000313" key="2">
    <source>
        <dbReference type="EMBL" id="QTN00530.1"/>
    </source>
</evidence>
<feature type="domain" description="ATPase BadF/BadG/BcrA/BcrD type" evidence="1">
    <location>
        <begin position="5"/>
        <end position="310"/>
    </location>
</feature>
<dbReference type="PANTHER" id="PTHR43190">
    <property type="entry name" value="N-ACETYL-D-GLUCOSAMINE KINASE"/>
    <property type="match status" value="1"/>
</dbReference>
<proteinExistence type="predicted"/>
<name>A0ABX7VUG9_9BACI</name>
<reference evidence="2 3" key="1">
    <citation type="submission" date="2019-12" db="EMBL/GenBank/DDBJ databases">
        <title>The whole genome sequencing of a strain isolated from a Mars analog, Dalangtan Playa.</title>
        <authorList>
            <person name="Huang T."/>
        </authorList>
    </citation>
    <scope>NUCLEOTIDE SEQUENCE [LARGE SCALE GENOMIC DNA]</scope>
    <source>
        <strain evidence="2 3">DP4-553-S</strain>
    </source>
</reference>
<evidence type="ECO:0000313" key="3">
    <source>
        <dbReference type="Proteomes" id="UP000665043"/>
    </source>
</evidence>
<dbReference type="InterPro" id="IPR052519">
    <property type="entry name" value="Euk-type_GlcNAc_Kinase"/>
</dbReference>
<sequence>MPFVIGIDGGGTKTTCLVKKVGGKQQEIARFQGPGTNPHVVGFETAAARIGELIRGGLEAVNVNTEEVAAVCCGLAGVGRNSEEQRMQKLISYELDSLKVSEYCELSVCSDSYIALRGALQPGTDEGILVISGTGSNALALTSSGKLTKSGGWGHILGDEGSGYFIGMKALNYMTRACDGRDKATMLTSLILKRLQLEKAEDLIAYIYGERPEKREIASLARQVIEAAEHHDEAAENILCQAAEELLTHVESLFRKNPEFTEQTVVTAAGSIISYSKLVKDTFINGLRKRNLGVYQEAYQSPAYGAALVAEELAHPSKQ</sequence>
<accession>A0ABX7VUG9</accession>
<dbReference type="Pfam" id="PF01869">
    <property type="entry name" value="BcrAD_BadFG"/>
    <property type="match status" value="1"/>
</dbReference>
<organism evidence="2 3">
    <name type="scientific">Sediminibacillus dalangtanensis</name>
    <dbReference type="NCBI Taxonomy" id="2729421"/>
    <lineage>
        <taxon>Bacteria</taxon>
        <taxon>Bacillati</taxon>
        <taxon>Bacillota</taxon>
        <taxon>Bacilli</taxon>
        <taxon>Bacillales</taxon>
        <taxon>Bacillaceae</taxon>
        <taxon>Sediminibacillus</taxon>
    </lineage>
</organism>
<dbReference type="RefSeq" id="WP_209365665.1">
    <property type="nucleotide sequence ID" value="NZ_CP046956.1"/>
</dbReference>
<dbReference type="InterPro" id="IPR043129">
    <property type="entry name" value="ATPase_NBD"/>
</dbReference>
<dbReference type="SUPFAM" id="SSF53067">
    <property type="entry name" value="Actin-like ATPase domain"/>
    <property type="match status" value="2"/>
</dbReference>
<dbReference type="Gene3D" id="3.30.420.40">
    <property type="match status" value="2"/>
</dbReference>
<protein>
    <submittedName>
        <fullName evidence="2">ATPase</fullName>
    </submittedName>
</protein>
<dbReference type="PANTHER" id="PTHR43190:SF3">
    <property type="entry name" value="N-ACETYL-D-GLUCOSAMINE KINASE"/>
    <property type="match status" value="1"/>
</dbReference>
<dbReference type="CDD" id="cd24007">
    <property type="entry name" value="ASKHA_NBD_eukNAGK-like"/>
    <property type="match status" value="1"/>
</dbReference>